<dbReference type="EC" id="2.7.13.3" evidence="3"/>
<name>A0AA46AH33_9BACL</name>
<keyword evidence="10" id="KW-0067">ATP-binding</keyword>
<evidence type="ECO:0000256" key="6">
    <source>
        <dbReference type="ARBA" id="ARBA00022679"/>
    </source>
</evidence>
<evidence type="ECO:0000256" key="5">
    <source>
        <dbReference type="ARBA" id="ARBA00022553"/>
    </source>
</evidence>
<protein>
    <recommendedName>
        <fullName evidence="3">histidine kinase</fullName>
        <ecNumber evidence="3">2.7.13.3</ecNumber>
    </recommendedName>
</protein>
<feature type="domain" description="Histidine kinase" evidence="16">
    <location>
        <begin position="240"/>
        <end position="454"/>
    </location>
</feature>
<dbReference type="GO" id="GO:0000155">
    <property type="term" value="F:phosphorelay sensor kinase activity"/>
    <property type="evidence" value="ECO:0007669"/>
    <property type="project" value="InterPro"/>
</dbReference>
<evidence type="ECO:0000256" key="8">
    <source>
        <dbReference type="ARBA" id="ARBA00022741"/>
    </source>
</evidence>
<comment type="caution">
    <text evidence="18">The sequence shown here is derived from an EMBL/GenBank/DDBJ whole genome shotgun (WGS) entry which is preliminary data.</text>
</comment>
<dbReference type="Gene3D" id="6.10.340.10">
    <property type="match status" value="1"/>
</dbReference>
<dbReference type="CDD" id="cd06225">
    <property type="entry name" value="HAMP"/>
    <property type="match status" value="1"/>
</dbReference>
<dbReference type="Proteomes" id="UP001157946">
    <property type="component" value="Unassembled WGS sequence"/>
</dbReference>
<evidence type="ECO:0000259" key="16">
    <source>
        <dbReference type="PROSITE" id="PS50109"/>
    </source>
</evidence>
<feature type="transmembrane region" description="Helical" evidence="15">
    <location>
        <begin position="12"/>
        <end position="37"/>
    </location>
</feature>
<dbReference type="PROSITE" id="PS50885">
    <property type="entry name" value="HAMP"/>
    <property type="match status" value="1"/>
</dbReference>
<keyword evidence="7 15" id="KW-0812">Transmembrane</keyword>
<dbReference type="Pfam" id="PF02518">
    <property type="entry name" value="HATPase_c"/>
    <property type="match status" value="1"/>
</dbReference>
<evidence type="ECO:0000313" key="19">
    <source>
        <dbReference type="Proteomes" id="UP001157946"/>
    </source>
</evidence>
<feature type="coiled-coil region" evidence="14">
    <location>
        <begin position="267"/>
        <end position="294"/>
    </location>
</feature>
<evidence type="ECO:0000256" key="14">
    <source>
        <dbReference type="SAM" id="Coils"/>
    </source>
</evidence>
<dbReference type="Pfam" id="PF00512">
    <property type="entry name" value="HisKA"/>
    <property type="match status" value="1"/>
</dbReference>
<keyword evidence="5" id="KW-0597">Phosphoprotein</keyword>
<evidence type="ECO:0000256" key="10">
    <source>
        <dbReference type="ARBA" id="ARBA00022840"/>
    </source>
</evidence>
<dbReference type="SMART" id="SM00388">
    <property type="entry name" value="HisKA"/>
    <property type="match status" value="1"/>
</dbReference>
<evidence type="ECO:0000313" key="18">
    <source>
        <dbReference type="EMBL" id="SMP34580.1"/>
    </source>
</evidence>
<dbReference type="GO" id="GO:0005886">
    <property type="term" value="C:plasma membrane"/>
    <property type="evidence" value="ECO:0007669"/>
    <property type="project" value="UniProtKB-SubCell"/>
</dbReference>
<keyword evidence="12" id="KW-0902">Two-component regulatory system</keyword>
<evidence type="ECO:0000256" key="4">
    <source>
        <dbReference type="ARBA" id="ARBA00022475"/>
    </source>
</evidence>
<dbReference type="Gene3D" id="1.10.287.130">
    <property type="match status" value="1"/>
</dbReference>
<evidence type="ECO:0000256" key="12">
    <source>
        <dbReference type="ARBA" id="ARBA00023012"/>
    </source>
</evidence>
<dbReference type="InterPro" id="IPR036097">
    <property type="entry name" value="HisK_dim/P_sf"/>
</dbReference>
<keyword evidence="19" id="KW-1185">Reference proteome</keyword>
<accession>A0AA46AH33</accession>
<keyword evidence="8" id="KW-0547">Nucleotide-binding</keyword>
<dbReference type="InterPro" id="IPR004358">
    <property type="entry name" value="Sig_transdc_His_kin-like_C"/>
</dbReference>
<evidence type="ECO:0000256" key="9">
    <source>
        <dbReference type="ARBA" id="ARBA00022777"/>
    </source>
</evidence>
<dbReference type="PRINTS" id="PR00344">
    <property type="entry name" value="BCTRLSENSOR"/>
</dbReference>
<evidence type="ECO:0000256" key="7">
    <source>
        <dbReference type="ARBA" id="ARBA00022692"/>
    </source>
</evidence>
<dbReference type="PROSITE" id="PS50109">
    <property type="entry name" value="HIS_KIN"/>
    <property type="match status" value="1"/>
</dbReference>
<dbReference type="SMART" id="SM00387">
    <property type="entry name" value="HATPase_c"/>
    <property type="match status" value="1"/>
</dbReference>
<dbReference type="FunFam" id="1.10.287.130:FF:000001">
    <property type="entry name" value="Two-component sensor histidine kinase"/>
    <property type="match status" value="1"/>
</dbReference>
<gene>
    <name evidence="18" type="ORF">SAMN06265361_11168</name>
</gene>
<dbReference type="CDD" id="cd00075">
    <property type="entry name" value="HATPase"/>
    <property type="match status" value="1"/>
</dbReference>
<evidence type="ECO:0000256" key="2">
    <source>
        <dbReference type="ARBA" id="ARBA00004651"/>
    </source>
</evidence>
<dbReference type="RefSeq" id="WP_284724653.1">
    <property type="nucleotide sequence ID" value="NZ_FXTU01000011.1"/>
</dbReference>
<sequence length="456" mass="51081">MLFANIKMPIRWRLSLLLTVGLIGILVLFHIFVYFALKNWLVHTEETVLKSKLASIKQVHEQKELSELPYSVWLPSLIEHGQAVRIIFAGKAAGVVDKGIPSEVFLREGQAAPRRSLVQVGSKSVLILTTPIERDRGRIELYTDFSFVTQYLHMALGVLITASVALLLFVLVGGYLTVALAFRPVSKIIQSVQAFDPGQPAHRLEITATGDEIALLSTVFNSLLDRIYTSMQKQNAFVSDVSHELRTPIAVIRGYVGLLRRWGLSRREVAEEALATMDEELERVEKLTERLLRLARFEVDEPASELEAFELTTVVSERVKRWRHVHRTLTIAYEEPEQPLDVIGWRADMEELLDILLDNAGKYTGDGGLITVSCTREGQWIELIVQDTGQGIAADELPRVFDRFYRAKRHVSQTGSGLGLSIAQKIVERAQGTMEVQSRLGLGTKVIVRLPAQPGV</sequence>
<dbReference type="PANTHER" id="PTHR45436">
    <property type="entry name" value="SENSOR HISTIDINE KINASE YKOH"/>
    <property type="match status" value="1"/>
</dbReference>
<dbReference type="InterPro" id="IPR005467">
    <property type="entry name" value="His_kinase_dom"/>
</dbReference>
<dbReference type="InterPro" id="IPR050428">
    <property type="entry name" value="TCS_sensor_his_kinase"/>
</dbReference>
<dbReference type="Gene3D" id="3.30.565.10">
    <property type="entry name" value="Histidine kinase-like ATPase, C-terminal domain"/>
    <property type="match status" value="1"/>
</dbReference>
<evidence type="ECO:0000256" key="13">
    <source>
        <dbReference type="ARBA" id="ARBA00023136"/>
    </source>
</evidence>
<dbReference type="SUPFAM" id="SSF55874">
    <property type="entry name" value="ATPase domain of HSP90 chaperone/DNA topoisomerase II/histidine kinase"/>
    <property type="match status" value="1"/>
</dbReference>
<dbReference type="SMART" id="SM00304">
    <property type="entry name" value="HAMP"/>
    <property type="match status" value="1"/>
</dbReference>
<dbReference type="SUPFAM" id="SSF47384">
    <property type="entry name" value="Homodimeric domain of signal transducing histidine kinase"/>
    <property type="match status" value="1"/>
</dbReference>
<dbReference type="InterPro" id="IPR003660">
    <property type="entry name" value="HAMP_dom"/>
</dbReference>
<feature type="transmembrane region" description="Helical" evidence="15">
    <location>
        <begin position="151"/>
        <end position="182"/>
    </location>
</feature>
<comment type="catalytic activity">
    <reaction evidence="1">
        <text>ATP + protein L-histidine = ADP + protein N-phospho-L-histidine.</text>
        <dbReference type="EC" id="2.7.13.3"/>
    </reaction>
</comment>
<evidence type="ECO:0000256" key="3">
    <source>
        <dbReference type="ARBA" id="ARBA00012438"/>
    </source>
</evidence>
<keyword evidence="6" id="KW-0808">Transferase</keyword>
<keyword evidence="11 15" id="KW-1133">Transmembrane helix</keyword>
<evidence type="ECO:0000256" key="15">
    <source>
        <dbReference type="SAM" id="Phobius"/>
    </source>
</evidence>
<keyword evidence="4" id="KW-1003">Cell membrane</keyword>
<dbReference type="InterPro" id="IPR036890">
    <property type="entry name" value="HATPase_C_sf"/>
</dbReference>
<feature type="domain" description="HAMP" evidence="17">
    <location>
        <begin position="179"/>
        <end position="232"/>
    </location>
</feature>
<dbReference type="EMBL" id="FXTU01000011">
    <property type="protein sequence ID" value="SMP34580.1"/>
    <property type="molecule type" value="Genomic_DNA"/>
</dbReference>
<keyword evidence="14" id="KW-0175">Coiled coil</keyword>
<comment type="subcellular location">
    <subcellularLocation>
        <location evidence="2">Cell membrane</location>
        <topology evidence="2">Multi-pass membrane protein</topology>
    </subcellularLocation>
</comment>
<proteinExistence type="predicted"/>
<keyword evidence="13 15" id="KW-0472">Membrane</keyword>
<keyword evidence="9 18" id="KW-0418">Kinase</keyword>
<dbReference type="GO" id="GO:0005524">
    <property type="term" value="F:ATP binding"/>
    <property type="evidence" value="ECO:0007669"/>
    <property type="project" value="UniProtKB-KW"/>
</dbReference>
<reference evidence="18" key="1">
    <citation type="submission" date="2017-05" db="EMBL/GenBank/DDBJ databases">
        <authorList>
            <person name="Varghese N."/>
            <person name="Submissions S."/>
        </authorList>
    </citation>
    <scope>NUCLEOTIDE SEQUENCE</scope>
    <source>
        <strain evidence="18">DSM 45262</strain>
    </source>
</reference>
<dbReference type="InterPro" id="IPR003661">
    <property type="entry name" value="HisK_dim/P_dom"/>
</dbReference>
<dbReference type="InterPro" id="IPR003594">
    <property type="entry name" value="HATPase_dom"/>
</dbReference>
<dbReference type="CDD" id="cd00082">
    <property type="entry name" value="HisKA"/>
    <property type="match status" value="1"/>
</dbReference>
<evidence type="ECO:0000256" key="11">
    <source>
        <dbReference type="ARBA" id="ARBA00022989"/>
    </source>
</evidence>
<evidence type="ECO:0000259" key="17">
    <source>
        <dbReference type="PROSITE" id="PS50885"/>
    </source>
</evidence>
<organism evidence="18 19">
    <name type="scientific">Laceyella tengchongensis</name>
    <dbReference type="NCBI Taxonomy" id="574699"/>
    <lineage>
        <taxon>Bacteria</taxon>
        <taxon>Bacillati</taxon>
        <taxon>Bacillota</taxon>
        <taxon>Bacilli</taxon>
        <taxon>Bacillales</taxon>
        <taxon>Thermoactinomycetaceae</taxon>
        <taxon>Laceyella</taxon>
    </lineage>
</organism>
<dbReference type="AlphaFoldDB" id="A0AA46AH33"/>
<dbReference type="PANTHER" id="PTHR45436:SF5">
    <property type="entry name" value="SENSOR HISTIDINE KINASE TRCS"/>
    <property type="match status" value="1"/>
</dbReference>
<evidence type="ECO:0000256" key="1">
    <source>
        <dbReference type="ARBA" id="ARBA00000085"/>
    </source>
</evidence>